<dbReference type="InterPro" id="IPR000845">
    <property type="entry name" value="Nucleoside_phosphorylase_d"/>
</dbReference>
<feature type="signal peptide" evidence="1">
    <location>
        <begin position="1"/>
        <end position="25"/>
    </location>
</feature>
<dbReference type="PANTHER" id="PTHR21234">
    <property type="entry name" value="PURINE NUCLEOSIDE PHOSPHORYLASE"/>
    <property type="match status" value="1"/>
</dbReference>
<dbReference type="EMBL" id="GCHU01013339">
    <property type="protein sequence ID" value="JAG87150.1"/>
    <property type="molecule type" value="Transcribed_RNA"/>
</dbReference>
<dbReference type="AlphaFoldDB" id="A0A0C9QR03"/>
<dbReference type="Pfam" id="PF01048">
    <property type="entry name" value="PNP_UDP_1"/>
    <property type="match status" value="1"/>
</dbReference>
<keyword evidence="1" id="KW-0732">Signal</keyword>
<dbReference type="GO" id="GO:0009116">
    <property type="term" value="P:nucleoside metabolic process"/>
    <property type="evidence" value="ECO:0007669"/>
    <property type="project" value="InterPro"/>
</dbReference>
<feature type="chain" id="PRO_5002201301" evidence="1">
    <location>
        <begin position="26"/>
        <end position="350"/>
    </location>
</feature>
<reference evidence="3" key="1">
    <citation type="submission" date="2015-02" db="EMBL/GenBank/DDBJ databases">
        <title>A transcriptome of Wollemia nobilis - a relic of Gondwana.</title>
        <authorList>
            <person name="Chia J.Y."/>
            <person name="Leong Y.S."/>
            <person name="Abdul Karim S."/>
            <person name="Wan Azmi N."/>
            <person name="Hercus R."/>
            <person name="Croft L."/>
        </authorList>
    </citation>
    <scope>NUCLEOTIDE SEQUENCE</scope>
    <source>
        <strain evidence="3">MaeBrown</strain>
        <tissue evidence="3">Leaf</tissue>
    </source>
</reference>
<dbReference type="GO" id="GO:0003824">
    <property type="term" value="F:catalytic activity"/>
    <property type="evidence" value="ECO:0007669"/>
    <property type="project" value="InterPro"/>
</dbReference>
<organism evidence="3">
    <name type="scientific">Wollemia nobilis</name>
    <dbReference type="NCBI Taxonomy" id="56998"/>
    <lineage>
        <taxon>Eukaryota</taxon>
        <taxon>Viridiplantae</taxon>
        <taxon>Streptophyta</taxon>
        <taxon>Embryophyta</taxon>
        <taxon>Tracheophyta</taxon>
        <taxon>Spermatophyta</taxon>
        <taxon>Pinopsida</taxon>
        <taxon>Pinidae</taxon>
        <taxon>Conifers II</taxon>
        <taxon>Araucariales</taxon>
        <taxon>Araucariaceae</taxon>
        <taxon>Wollemia</taxon>
    </lineage>
</organism>
<feature type="domain" description="Nucleoside phosphorylase" evidence="2">
    <location>
        <begin position="65"/>
        <end position="311"/>
    </location>
</feature>
<evidence type="ECO:0000256" key="1">
    <source>
        <dbReference type="SAM" id="SignalP"/>
    </source>
</evidence>
<dbReference type="PANTHER" id="PTHR21234:SF42">
    <property type="entry name" value="PHOSPHORYLASE SUPERFAMILY PROTEIN"/>
    <property type="match status" value="1"/>
</dbReference>
<protein>
    <submittedName>
        <fullName evidence="3">TSA: Wollemia nobilis Ref_Wollemi_Transcript_13416_1694 transcribed RNA sequence</fullName>
    </submittedName>
</protein>
<dbReference type="SUPFAM" id="SSF53167">
    <property type="entry name" value="Purine and uridine phosphorylases"/>
    <property type="match status" value="1"/>
</dbReference>
<sequence length="350" mass="39087">MALRSCMIFCSFFLMLMLSASQIHAEISEEVLEKIKLLNRRGEFYALVVPGELELQVVLGPPFQQDEDMPVIDISGRRFHIGSIAGRRAIVTMLGIGMLNAAQTTQMLLNSFRVRAVIHYGKASNANPEQVNIGDVVIPDKFAHCGVWHWEKCGGNGEGDNCDIAKLRFSDYNVEDRGAQNRLESVSMRAEVYYSKPEAGKRTFFLRVNDGLYALAQKMAKEIYLDKCVRGSRICLGEQPNVKWGVGIGCSADISVNNVAFRDFLHRNLNAATIDTESAAVAWVCLSEQKPFITMRSITNFAGGSPPGENDLTVIQSLWPHHAREVLRAYFKLLPKEDSDLRPVTVSEVW</sequence>
<dbReference type="CDD" id="cd09008">
    <property type="entry name" value="MTAN"/>
    <property type="match status" value="1"/>
</dbReference>
<dbReference type="Gene3D" id="3.40.50.1580">
    <property type="entry name" value="Nucleoside phosphorylase domain"/>
    <property type="match status" value="1"/>
</dbReference>
<evidence type="ECO:0000259" key="2">
    <source>
        <dbReference type="Pfam" id="PF01048"/>
    </source>
</evidence>
<dbReference type="InterPro" id="IPR035994">
    <property type="entry name" value="Nucleoside_phosphorylase_sf"/>
</dbReference>
<proteinExistence type="predicted"/>
<accession>A0A0C9QR03</accession>
<evidence type="ECO:0000313" key="3">
    <source>
        <dbReference type="EMBL" id="JAG87150.1"/>
    </source>
</evidence>
<name>A0A0C9QR03_9CONI</name>